<dbReference type="Proteomes" id="UP000515204">
    <property type="component" value="Unplaced"/>
</dbReference>
<keyword evidence="3" id="KW-0862">Zinc</keyword>
<dbReference type="PANTHER" id="PTHR28069">
    <property type="entry name" value="GH20023P"/>
    <property type="match status" value="1"/>
</dbReference>
<evidence type="ECO:0000256" key="3">
    <source>
        <dbReference type="ARBA" id="ARBA00022833"/>
    </source>
</evidence>
<dbReference type="GeneID" id="106747634"/>
<dbReference type="PROSITE" id="PS01360">
    <property type="entry name" value="ZF_MYND_1"/>
    <property type="match status" value="1"/>
</dbReference>
<evidence type="ECO:0000259" key="4">
    <source>
        <dbReference type="PROSITE" id="PS01360"/>
    </source>
</evidence>
<organism evidence="5 6">
    <name type="scientific">Dinoponera quadriceps</name>
    <name type="common">South American ant</name>
    <dbReference type="NCBI Taxonomy" id="609295"/>
    <lineage>
        <taxon>Eukaryota</taxon>
        <taxon>Metazoa</taxon>
        <taxon>Ecdysozoa</taxon>
        <taxon>Arthropoda</taxon>
        <taxon>Hexapoda</taxon>
        <taxon>Insecta</taxon>
        <taxon>Pterygota</taxon>
        <taxon>Neoptera</taxon>
        <taxon>Endopterygota</taxon>
        <taxon>Hymenoptera</taxon>
        <taxon>Apocrita</taxon>
        <taxon>Aculeata</taxon>
        <taxon>Formicoidea</taxon>
        <taxon>Formicidae</taxon>
        <taxon>Ponerinae</taxon>
        <taxon>Ponerini</taxon>
        <taxon>Dinoponera</taxon>
    </lineage>
</organism>
<dbReference type="Pfam" id="PF20179">
    <property type="entry name" value="MSS51_C"/>
    <property type="match status" value="1"/>
</dbReference>
<dbReference type="PANTHER" id="PTHR28069:SF2">
    <property type="entry name" value="GH20023P"/>
    <property type="match status" value="1"/>
</dbReference>
<sequence length="443" mass="52889">MSNPNKQVFEYRGPRTAERYNQFFNPNICHVCKSVRKDNFISCDQCCLILYCNEEHKAEHRAKHAESCAILKQVLQENPQEYMRSFSDWQHWIQSREKLLIAVAMKLCRPMEQYEKQMILWSKTCVVCYLQTELKTCQRCFSANYCDVHANAFRKKHNEALCSQLMLSLNIDIETIVDNVSPISYDFLSFINRNSYFEEMLEFCIEHILTRREENMDWIAKDYVLSDYLSEPLTIYFGFKQLYLLLFIRTPVFVIHLLRTDSLDIRGLPAWEILLHLIPEIIELEIVMIISELELYDPYICNLCNHCTRMNKKLSFYFIRMRYGNYAISSVRYKIPRVIFVFLVDFNKQNLLFELKELLINLPCPLFISFTHKQKAHNFIINVKEALNMNIEPELNRINHFSGLVPHKNKETGNTYFRNEYLIIYTMYSRYVQVNIKNTRAKL</sequence>
<feature type="domain" description="MYND-type" evidence="4">
    <location>
        <begin position="29"/>
        <end position="68"/>
    </location>
</feature>
<keyword evidence="2" id="KW-0863">Zinc-finger</keyword>
<name>A0A6P3XRZ9_DINQU</name>
<gene>
    <name evidence="6" type="primary">LOC106747634</name>
</gene>
<dbReference type="RefSeq" id="XP_014480839.1">
    <property type="nucleotide sequence ID" value="XM_014625353.1"/>
</dbReference>
<evidence type="ECO:0000256" key="2">
    <source>
        <dbReference type="ARBA" id="ARBA00022771"/>
    </source>
</evidence>
<evidence type="ECO:0000256" key="1">
    <source>
        <dbReference type="ARBA" id="ARBA00022723"/>
    </source>
</evidence>
<dbReference type="OrthoDB" id="5282002at2759"/>
<dbReference type="AlphaFoldDB" id="A0A6P3XRZ9"/>
<keyword evidence="5" id="KW-1185">Reference proteome</keyword>
<proteinExistence type="predicted"/>
<dbReference type="KEGG" id="dqu:106747634"/>
<keyword evidence="1" id="KW-0479">Metal-binding</keyword>
<dbReference type="GO" id="GO:0008270">
    <property type="term" value="F:zinc ion binding"/>
    <property type="evidence" value="ECO:0007669"/>
    <property type="project" value="UniProtKB-KW"/>
</dbReference>
<accession>A0A6P3XRZ9</accession>
<dbReference type="InterPro" id="IPR046824">
    <property type="entry name" value="Mss51-like_C"/>
</dbReference>
<dbReference type="InterPro" id="IPR002893">
    <property type="entry name" value="Znf_MYND"/>
</dbReference>
<reference evidence="6" key="1">
    <citation type="submission" date="2025-08" db="UniProtKB">
        <authorList>
            <consortium name="RefSeq"/>
        </authorList>
    </citation>
    <scope>IDENTIFICATION</scope>
</reference>
<evidence type="ECO:0000313" key="6">
    <source>
        <dbReference type="RefSeq" id="XP_014480839.1"/>
    </source>
</evidence>
<evidence type="ECO:0000313" key="5">
    <source>
        <dbReference type="Proteomes" id="UP000515204"/>
    </source>
</evidence>
<dbReference type="SUPFAM" id="SSF144232">
    <property type="entry name" value="HIT/MYND zinc finger-like"/>
    <property type="match status" value="1"/>
</dbReference>
<protein>
    <submittedName>
        <fullName evidence="6">Uncharacterized protein LOC106747634</fullName>
    </submittedName>
</protein>